<dbReference type="GO" id="GO:0004553">
    <property type="term" value="F:hydrolase activity, hydrolyzing O-glycosyl compounds"/>
    <property type="evidence" value="ECO:0007669"/>
    <property type="project" value="InterPro"/>
</dbReference>
<evidence type="ECO:0000313" key="7">
    <source>
        <dbReference type="EMBL" id="ETW03728.1"/>
    </source>
</evidence>
<feature type="domain" description="GH18" evidence="6">
    <location>
        <begin position="82"/>
        <end position="346"/>
    </location>
</feature>
<dbReference type="Pfam" id="PF00704">
    <property type="entry name" value="Glyco_hydro_18"/>
    <property type="match status" value="1"/>
</dbReference>
<evidence type="ECO:0000256" key="3">
    <source>
        <dbReference type="RuleBase" id="RU000489"/>
    </source>
</evidence>
<dbReference type="GO" id="GO:0005975">
    <property type="term" value="P:carbohydrate metabolic process"/>
    <property type="evidence" value="ECO:0007669"/>
    <property type="project" value="InterPro"/>
</dbReference>
<dbReference type="InterPro" id="IPR050314">
    <property type="entry name" value="Glycosyl_Hydrlase_18"/>
</dbReference>
<evidence type="ECO:0000259" key="6">
    <source>
        <dbReference type="PROSITE" id="PS51910"/>
    </source>
</evidence>
<dbReference type="InterPro" id="IPR001579">
    <property type="entry name" value="Glyco_hydro_18_chit_AS"/>
</dbReference>
<dbReference type="InterPro" id="IPR001223">
    <property type="entry name" value="Glyco_hydro18_cat"/>
</dbReference>
<feature type="transmembrane region" description="Helical" evidence="5">
    <location>
        <begin position="20"/>
        <end position="42"/>
    </location>
</feature>
<keyword evidence="2 3" id="KW-0326">Glycosidase</keyword>
<dbReference type="AlphaFoldDB" id="A0A024UDL3"/>
<dbReference type="PROSITE" id="PS01095">
    <property type="entry name" value="GH18_1"/>
    <property type="match status" value="1"/>
</dbReference>
<name>A0A024UDL3_9STRA</name>
<accession>A0A024UDL3</accession>
<dbReference type="RefSeq" id="XP_008867957.1">
    <property type="nucleotide sequence ID" value="XM_008869735.1"/>
</dbReference>
<keyword evidence="5" id="KW-0812">Transmembrane</keyword>
<gene>
    <name evidence="7" type="ORF">H310_05107</name>
</gene>
<keyword evidence="5" id="KW-1133">Transmembrane helix</keyword>
<dbReference type="InterPro" id="IPR011583">
    <property type="entry name" value="Chitinase_II/V-like_cat"/>
</dbReference>
<keyword evidence="5" id="KW-0472">Membrane</keyword>
<dbReference type="GO" id="GO:0008061">
    <property type="term" value="F:chitin binding"/>
    <property type="evidence" value="ECO:0007669"/>
    <property type="project" value="InterPro"/>
</dbReference>
<dbReference type="SMART" id="SM00636">
    <property type="entry name" value="Glyco_18"/>
    <property type="match status" value="1"/>
</dbReference>
<dbReference type="EMBL" id="KI913959">
    <property type="protein sequence ID" value="ETW03728.1"/>
    <property type="molecule type" value="Genomic_DNA"/>
</dbReference>
<keyword evidence="1 3" id="KW-0378">Hydrolase</keyword>
<evidence type="ECO:0000256" key="1">
    <source>
        <dbReference type="ARBA" id="ARBA00022801"/>
    </source>
</evidence>
<evidence type="ECO:0000256" key="2">
    <source>
        <dbReference type="ARBA" id="ARBA00023295"/>
    </source>
</evidence>
<comment type="similarity">
    <text evidence="4">Belongs to the glycosyl hydrolase 18 family.</text>
</comment>
<dbReference type="VEuPathDB" id="FungiDB:H310_05107"/>
<reference evidence="7" key="1">
    <citation type="submission" date="2013-12" db="EMBL/GenBank/DDBJ databases">
        <title>The Genome Sequence of Aphanomyces invadans NJM9701.</title>
        <authorList>
            <consortium name="The Broad Institute Genomics Platform"/>
            <person name="Russ C."/>
            <person name="Tyler B."/>
            <person name="van West P."/>
            <person name="Dieguez-Uribeondo J."/>
            <person name="Young S.K."/>
            <person name="Zeng Q."/>
            <person name="Gargeya S."/>
            <person name="Fitzgerald M."/>
            <person name="Abouelleil A."/>
            <person name="Alvarado L."/>
            <person name="Chapman S.B."/>
            <person name="Gainer-Dewar J."/>
            <person name="Goldberg J."/>
            <person name="Griggs A."/>
            <person name="Gujja S."/>
            <person name="Hansen M."/>
            <person name="Howarth C."/>
            <person name="Imamovic A."/>
            <person name="Ireland A."/>
            <person name="Larimer J."/>
            <person name="McCowan C."/>
            <person name="Murphy C."/>
            <person name="Pearson M."/>
            <person name="Poon T.W."/>
            <person name="Priest M."/>
            <person name="Roberts A."/>
            <person name="Saif S."/>
            <person name="Shea T."/>
            <person name="Sykes S."/>
            <person name="Wortman J."/>
            <person name="Nusbaum C."/>
            <person name="Birren B."/>
        </authorList>
    </citation>
    <scope>NUCLEOTIDE SEQUENCE [LARGE SCALE GENOMIC DNA]</scope>
    <source>
        <strain evidence="7">NJM9701</strain>
    </source>
</reference>
<dbReference type="PANTHER" id="PTHR11177:SF317">
    <property type="entry name" value="CHITINASE 12-RELATED"/>
    <property type="match status" value="1"/>
</dbReference>
<dbReference type="PROSITE" id="PS51257">
    <property type="entry name" value="PROKAR_LIPOPROTEIN"/>
    <property type="match status" value="1"/>
</dbReference>
<dbReference type="STRING" id="157072.A0A024UDL3"/>
<evidence type="ECO:0000256" key="5">
    <source>
        <dbReference type="SAM" id="Phobius"/>
    </source>
</evidence>
<evidence type="ECO:0000256" key="4">
    <source>
        <dbReference type="RuleBase" id="RU004453"/>
    </source>
</evidence>
<proteinExistence type="inferred from homology"/>
<dbReference type="GeneID" id="20082157"/>
<organism evidence="7">
    <name type="scientific">Aphanomyces invadans</name>
    <dbReference type="NCBI Taxonomy" id="157072"/>
    <lineage>
        <taxon>Eukaryota</taxon>
        <taxon>Sar</taxon>
        <taxon>Stramenopiles</taxon>
        <taxon>Oomycota</taxon>
        <taxon>Saprolegniomycetes</taxon>
        <taxon>Saprolegniales</taxon>
        <taxon>Verrucalvaceae</taxon>
        <taxon>Aphanomyces</taxon>
    </lineage>
</organism>
<protein>
    <recommendedName>
        <fullName evidence="6">GH18 domain-containing protein</fullName>
    </recommendedName>
</protein>
<dbReference type="Gene3D" id="3.20.20.80">
    <property type="entry name" value="Glycosidases"/>
    <property type="match status" value="1"/>
</dbReference>
<dbReference type="InterPro" id="IPR017853">
    <property type="entry name" value="GH"/>
</dbReference>
<dbReference type="OrthoDB" id="76388at2759"/>
<dbReference type="PANTHER" id="PTHR11177">
    <property type="entry name" value="CHITINASE"/>
    <property type="match status" value="1"/>
</dbReference>
<dbReference type="SUPFAM" id="SSF51445">
    <property type="entry name" value="(Trans)glycosidases"/>
    <property type="match status" value="1"/>
</dbReference>
<dbReference type="PROSITE" id="PS51910">
    <property type="entry name" value="GH18_2"/>
    <property type="match status" value="1"/>
</dbReference>
<sequence>MLPPTRESKPLLHAKGRHPFAAYLQLGLTIAGCFTIFAVVFFCMNAPRSSQDATGVANMPKTSSWMAQTRRAATCPDVAPQNRVILFWQSEVTGCEQVPDGVTHVVFGFAQTFGGRVNPTFQGNIAPCVQALRQRCMYVMGAVGGANNNAGMSTIHDPDAFAASVKAFVDQYLLDGVDIDDETNYFEGLYNDQRVRAYMEALHTTLKSNGNDYLISYDAYMLETSAECWKTSRCFATGIDAYVDWINIMAYNVDTNAAHANQVYASATKTVFEAWAAKVPRDKIALGMCMGAACSYGSGPQSWVVQSWVQYNYAAHMGGMMVYAGSTDVDMGFETTHQIVQWMREATKTFGALSRGSSRPRLTAAPAATSPMFTPRRVRDSAVCGTCSNCFYPPTQGCYIGWTFDQCIASAFTWCGQ</sequence>